<keyword evidence="6" id="KW-0966">Cell projection</keyword>
<evidence type="ECO:0000256" key="1">
    <source>
        <dbReference type="ARBA" id="ARBA00004230"/>
    </source>
</evidence>
<evidence type="ECO:0000256" key="5">
    <source>
        <dbReference type="ARBA" id="ARBA00023069"/>
    </source>
</evidence>
<comment type="subcellular location">
    <subcellularLocation>
        <location evidence="1">Cell projection</location>
        <location evidence="1">Cilium</location>
        <location evidence="1">Flagellum</location>
    </subcellularLocation>
</comment>
<dbReference type="Gene3D" id="2.20.110.10">
    <property type="entry name" value="Histone H3 K4-specific methyltransferase SET7/9 N-terminal domain"/>
    <property type="match status" value="1"/>
</dbReference>
<dbReference type="AlphaFoldDB" id="A0A5J5CSH9"/>
<dbReference type="GO" id="GO:0031514">
    <property type="term" value="C:motile cilium"/>
    <property type="evidence" value="ECO:0007669"/>
    <property type="project" value="UniProtKB-SubCell"/>
</dbReference>
<evidence type="ECO:0000256" key="3">
    <source>
        <dbReference type="ARBA" id="ARBA00022737"/>
    </source>
</evidence>
<keyword evidence="3" id="KW-0677">Repeat</keyword>
<gene>
    <name evidence="8" type="ORF">FQN60_008029</name>
</gene>
<dbReference type="Pfam" id="PF02493">
    <property type="entry name" value="MORN"/>
    <property type="match status" value="2"/>
</dbReference>
<name>A0A5J5CSH9_9PERO</name>
<dbReference type="InterPro" id="IPR042814">
    <property type="entry name" value="Morn5"/>
</dbReference>
<evidence type="ECO:0000313" key="9">
    <source>
        <dbReference type="Proteomes" id="UP000327493"/>
    </source>
</evidence>
<keyword evidence="5" id="KW-0969">Cilium</keyword>
<organism evidence="8 9">
    <name type="scientific">Etheostoma spectabile</name>
    <name type="common">orangethroat darter</name>
    <dbReference type="NCBI Taxonomy" id="54343"/>
    <lineage>
        <taxon>Eukaryota</taxon>
        <taxon>Metazoa</taxon>
        <taxon>Chordata</taxon>
        <taxon>Craniata</taxon>
        <taxon>Vertebrata</taxon>
        <taxon>Euteleostomi</taxon>
        <taxon>Actinopterygii</taxon>
        <taxon>Neopterygii</taxon>
        <taxon>Teleostei</taxon>
        <taxon>Neoteleostei</taxon>
        <taxon>Acanthomorphata</taxon>
        <taxon>Eupercaria</taxon>
        <taxon>Perciformes</taxon>
        <taxon>Percoidei</taxon>
        <taxon>Percidae</taxon>
        <taxon>Etheostomatinae</taxon>
        <taxon>Etheostoma</taxon>
    </lineage>
</organism>
<keyword evidence="9" id="KW-1185">Reference proteome</keyword>
<evidence type="ECO:0000256" key="6">
    <source>
        <dbReference type="ARBA" id="ARBA00023273"/>
    </source>
</evidence>
<comment type="caution">
    <text evidence="8">The sequence shown here is derived from an EMBL/GenBank/DDBJ whole genome shotgun (WGS) entry which is preliminary data.</text>
</comment>
<dbReference type="PANTHER" id="PTHR46437:SF1">
    <property type="entry name" value="MORN REPEAT-CONTAINING PROTEIN 5"/>
    <property type="match status" value="1"/>
</dbReference>
<accession>A0A5J5CSH9</accession>
<evidence type="ECO:0000256" key="2">
    <source>
        <dbReference type="ARBA" id="ARBA00016322"/>
    </source>
</evidence>
<dbReference type="SMART" id="SM00698">
    <property type="entry name" value="MORN"/>
    <property type="match status" value="2"/>
</dbReference>
<protein>
    <recommendedName>
        <fullName evidence="2">MORN repeat-containing protein 5</fullName>
    </recommendedName>
</protein>
<dbReference type="Proteomes" id="UP000327493">
    <property type="component" value="Chromosome 16"/>
</dbReference>
<evidence type="ECO:0000313" key="8">
    <source>
        <dbReference type="EMBL" id="KAA8584244.1"/>
    </source>
</evidence>
<dbReference type="SUPFAM" id="SSF82185">
    <property type="entry name" value="Histone H3 K4-specific methyltransferase SET7/9 N-terminal domain"/>
    <property type="match status" value="1"/>
</dbReference>
<reference evidence="8 9" key="1">
    <citation type="submission" date="2019-08" db="EMBL/GenBank/DDBJ databases">
        <title>A chromosome-level genome assembly, high-density linkage maps, and genome scans reveal the genomic architecture of hybrid incompatibilities underlying speciation via character displacement in darters (Percidae: Etheostominae).</title>
        <authorList>
            <person name="Moran R.L."/>
            <person name="Catchen J.M."/>
            <person name="Fuller R.C."/>
        </authorList>
    </citation>
    <scope>NUCLEOTIDE SEQUENCE [LARGE SCALE GENOMIC DNA]</scope>
    <source>
        <strain evidence="8">EspeVRDwgs_2016</strain>
        <tissue evidence="8">Muscle</tissue>
    </source>
</reference>
<dbReference type="PANTHER" id="PTHR46437">
    <property type="entry name" value="MORN REPEAT-CONTAINING PROTEIN 5"/>
    <property type="match status" value="1"/>
</dbReference>
<evidence type="ECO:0000256" key="4">
    <source>
        <dbReference type="ARBA" id="ARBA00022846"/>
    </source>
</evidence>
<sequence>MELIGSSYKGDTKNGRMDGKGEYTFPTETKYEGEMKDGMFHGKGVLHFPNGSKYEATWENGVAKQGSFTFADGLQYQEKDWDYCDGYDRRFYSERCNGLRPAGESQLTDLHPPRLIPDGSYDCGDGFYDPNSRVVTSHTGRFLRNAGTFVKVGVKTEFIASWLPSRMRMMGHRADPPSQGGHLLQRGKRKTIQVLHPELNVIDDSEHEWIVRTCRKAWEEVAGVDPEMSAATIPEETSNIN</sequence>
<evidence type="ECO:0000256" key="7">
    <source>
        <dbReference type="SAM" id="MobiDB-lite"/>
    </source>
</evidence>
<keyword evidence="4" id="KW-0282">Flagellum</keyword>
<proteinExistence type="predicted"/>
<dbReference type="EMBL" id="VOFY01000016">
    <property type="protein sequence ID" value="KAA8584244.1"/>
    <property type="molecule type" value="Genomic_DNA"/>
</dbReference>
<feature type="compositionally biased region" description="Basic and acidic residues" evidence="7">
    <location>
        <begin position="10"/>
        <end position="21"/>
    </location>
</feature>
<dbReference type="InterPro" id="IPR003409">
    <property type="entry name" value="MORN"/>
</dbReference>
<feature type="region of interest" description="Disordered" evidence="7">
    <location>
        <begin position="1"/>
        <end position="21"/>
    </location>
</feature>